<feature type="region of interest" description="Disordered" evidence="1">
    <location>
        <begin position="112"/>
        <end position="177"/>
    </location>
</feature>
<accession>A0AAD4ZLL8</accession>
<feature type="compositionally biased region" description="Low complexity" evidence="1">
    <location>
        <begin position="112"/>
        <end position="132"/>
    </location>
</feature>
<evidence type="ECO:0000313" key="2">
    <source>
        <dbReference type="EMBL" id="KAI5350307.1"/>
    </source>
</evidence>
<keyword evidence="3" id="KW-1185">Reference proteome</keyword>
<reference evidence="2 3" key="1">
    <citation type="journal article" date="2022" name="G3 (Bethesda)">
        <title>Whole-genome sequence and methylome profiling of the almond [Prunus dulcis (Mill.) D.A. Webb] cultivar 'Nonpareil'.</title>
        <authorList>
            <person name="D'Amico-Willman K.M."/>
            <person name="Ouma W.Z."/>
            <person name="Meulia T."/>
            <person name="Sideli G.M."/>
            <person name="Gradziel T.M."/>
            <person name="Fresnedo-Ramirez J."/>
        </authorList>
    </citation>
    <scope>NUCLEOTIDE SEQUENCE [LARGE SCALE GENOMIC DNA]</scope>
    <source>
        <strain evidence="2">Clone GOH B32 T37-40</strain>
    </source>
</reference>
<gene>
    <name evidence="2" type="ORF">L3X38_003198</name>
</gene>
<sequence>MASFFPRFLKFFLPPSLSPPPPLPPTLVDLDRARHIAGTPELPSRHRRASHRDFFGFHRIGSAVILPPPATKSDTCDLIRRRRAVTTTQSSEPPTQPTSAATAPALMDHLAVGPAGSQAPASSASSVAQPVSARRRHRPASTIDTTSTDASGSQPGALTAHTQQAGPSRGQAPWEYL</sequence>
<dbReference type="Proteomes" id="UP001054821">
    <property type="component" value="Chromosome 1"/>
</dbReference>
<dbReference type="EMBL" id="JAJFAZ020000001">
    <property type="protein sequence ID" value="KAI5350307.1"/>
    <property type="molecule type" value="Genomic_DNA"/>
</dbReference>
<name>A0AAD4ZLL8_PRUDU</name>
<feature type="compositionally biased region" description="Low complexity" evidence="1">
    <location>
        <begin position="140"/>
        <end position="153"/>
    </location>
</feature>
<comment type="caution">
    <text evidence="2">The sequence shown here is derived from an EMBL/GenBank/DDBJ whole genome shotgun (WGS) entry which is preliminary data.</text>
</comment>
<organism evidence="2 3">
    <name type="scientific">Prunus dulcis</name>
    <name type="common">Almond</name>
    <name type="synonym">Amygdalus dulcis</name>
    <dbReference type="NCBI Taxonomy" id="3755"/>
    <lineage>
        <taxon>Eukaryota</taxon>
        <taxon>Viridiplantae</taxon>
        <taxon>Streptophyta</taxon>
        <taxon>Embryophyta</taxon>
        <taxon>Tracheophyta</taxon>
        <taxon>Spermatophyta</taxon>
        <taxon>Magnoliopsida</taxon>
        <taxon>eudicotyledons</taxon>
        <taxon>Gunneridae</taxon>
        <taxon>Pentapetalae</taxon>
        <taxon>rosids</taxon>
        <taxon>fabids</taxon>
        <taxon>Rosales</taxon>
        <taxon>Rosaceae</taxon>
        <taxon>Amygdaloideae</taxon>
        <taxon>Amygdaleae</taxon>
        <taxon>Prunus</taxon>
    </lineage>
</organism>
<dbReference type="AlphaFoldDB" id="A0AAD4ZLL8"/>
<evidence type="ECO:0000256" key="1">
    <source>
        <dbReference type="SAM" id="MobiDB-lite"/>
    </source>
</evidence>
<proteinExistence type="predicted"/>
<evidence type="ECO:0000313" key="3">
    <source>
        <dbReference type="Proteomes" id="UP001054821"/>
    </source>
</evidence>
<feature type="compositionally biased region" description="Polar residues" evidence="1">
    <location>
        <begin position="154"/>
        <end position="166"/>
    </location>
</feature>
<protein>
    <submittedName>
        <fullName evidence="2">Uncharacterized protein</fullName>
    </submittedName>
</protein>